<dbReference type="EMBL" id="RQGI01000060">
    <property type="protein sequence ID" value="TGL66542.1"/>
    <property type="molecule type" value="Genomic_DNA"/>
</dbReference>
<keyword evidence="9" id="KW-1185">Reference proteome</keyword>
<evidence type="ECO:0000256" key="5">
    <source>
        <dbReference type="ARBA" id="ARBA00022833"/>
    </source>
</evidence>
<feature type="domain" description="Metallo-beta-lactamase" evidence="6">
    <location>
        <begin position="90"/>
        <end position="308"/>
    </location>
</feature>
<keyword evidence="3" id="KW-0479">Metal-binding</keyword>
<dbReference type="PANTHER" id="PTHR42978">
    <property type="entry name" value="QUORUM-QUENCHING LACTONASE YTNP-RELATED-RELATED"/>
    <property type="match status" value="1"/>
</dbReference>
<reference evidence="9" key="2">
    <citation type="journal article" date="2019" name="PLoS Negl. Trop. Dis.">
        <title>Revisiting the worldwide diversity of Leptospira species in the environment.</title>
        <authorList>
            <person name="Vincent A.T."/>
            <person name="Schiettekatte O."/>
            <person name="Bourhy P."/>
            <person name="Veyrier F.J."/>
            <person name="Picardeau M."/>
        </authorList>
    </citation>
    <scope>NUCLEOTIDE SEQUENCE [LARGE SCALE GENOMIC DNA]</scope>
    <source>
        <strain evidence="9">201702449</strain>
    </source>
</reference>
<evidence type="ECO:0000256" key="2">
    <source>
        <dbReference type="ARBA" id="ARBA00007749"/>
    </source>
</evidence>
<dbReference type="GO" id="GO:0046872">
    <property type="term" value="F:metal ion binding"/>
    <property type="evidence" value="ECO:0007669"/>
    <property type="project" value="UniProtKB-KW"/>
</dbReference>
<accession>A0A5F2AE91</accession>
<dbReference type="PANTHER" id="PTHR42978:SF2">
    <property type="entry name" value="102 KBASES UNSTABLE REGION: FROM 1 TO 119443"/>
    <property type="match status" value="1"/>
</dbReference>
<dbReference type="Proteomes" id="UP000297352">
    <property type="component" value="Unassembled WGS sequence"/>
</dbReference>
<evidence type="ECO:0000313" key="10">
    <source>
        <dbReference type="Proteomes" id="UP001209694"/>
    </source>
</evidence>
<dbReference type="AlphaFoldDB" id="A0A5F2AE91"/>
<dbReference type="GO" id="GO:0016787">
    <property type="term" value="F:hydrolase activity"/>
    <property type="evidence" value="ECO:0007669"/>
    <property type="project" value="UniProtKB-KW"/>
</dbReference>
<comment type="cofactor">
    <cofactor evidence="1">
        <name>Zn(2+)</name>
        <dbReference type="ChEBI" id="CHEBI:29105"/>
    </cofactor>
</comment>
<dbReference type="RefSeq" id="WP_135604767.1">
    <property type="nucleotide sequence ID" value="NZ_JAMQPS010000001.1"/>
</dbReference>
<dbReference type="InterPro" id="IPR051013">
    <property type="entry name" value="MBL_superfamily_lactonases"/>
</dbReference>
<reference evidence="8" key="1">
    <citation type="submission" date="2018-10" db="EMBL/GenBank/DDBJ databases">
        <authorList>
            <person name="Vincent A.T."/>
            <person name="Schiettekatte O."/>
            <person name="Bourhy P."/>
            <person name="Veyrier F.J."/>
            <person name="Picardeau M."/>
        </authorList>
    </citation>
    <scope>NUCLEOTIDE SEQUENCE</scope>
    <source>
        <strain evidence="8">201702449</strain>
    </source>
</reference>
<reference evidence="7" key="3">
    <citation type="submission" date="2022-06" db="EMBL/GenBank/DDBJ databases">
        <title>Leptospira isolates from biofilms formed at urban environments.</title>
        <authorList>
            <person name="Ribeiro P.S."/>
            <person name="Sousa T."/>
            <person name="Carvalho N."/>
            <person name="Aburjaile F."/>
            <person name="Neves F."/>
            <person name="Oliveira D."/>
            <person name="Blanco L."/>
            <person name="Lima J."/>
            <person name="Costa F."/>
            <person name="Brenig B."/>
            <person name="Soares S."/>
            <person name="Ramos R."/>
            <person name="Goes-Neto A."/>
            <person name="Matiuzzi M."/>
            <person name="Azevedo V."/>
            <person name="Ristow P."/>
        </authorList>
    </citation>
    <scope>NUCLEOTIDE SEQUENCE</scope>
    <source>
        <strain evidence="7">VSF7</strain>
    </source>
</reference>
<dbReference type="SUPFAM" id="SSF56281">
    <property type="entry name" value="Metallo-hydrolase/oxidoreductase"/>
    <property type="match status" value="1"/>
</dbReference>
<protein>
    <submittedName>
        <fullName evidence="7">MBL fold metallo-hydrolase</fullName>
    </submittedName>
</protein>
<gene>
    <name evidence="8" type="ORF">EHQ60_18535</name>
    <name evidence="7" type="ORF">ND810_08380</name>
</gene>
<dbReference type="Proteomes" id="UP001209694">
    <property type="component" value="Unassembled WGS sequence"/>
</dbReference>
<dbReference type="InterPro" id="IPR036866">
    <property type="entry name" value="RibonucZ/Hydroxyglut_hydro"/>
</dbReference>
<dbReference type="SMART" id="SM00849">
    <property type="entry name" value="Lactamase_B"/>
    <property type="match status" value="1"/>
</dbReference>
<evidence type="ECO:0000256" key="3">
    <source>
        <dbReference type="ARBA" id="ARBA00022723"/>
    </source>
</evidence>
<sequence>MKQIQTVLRFFPFFFLILFYTHCHVSSHTYKNYPIISSNQTFTLPINPKTYVDFQTIKAADWEVPLAGLLDLEDPKSKLANLKDRLEPISIYFYLIKHPKEGTFMIDSGIGESFTKGKDQVPVSSLVASQMNFDKLKIYETTKSYLEKNKIQLKGVFFTHLHLDHVMGASELDRNIPFYVGPGEMDHSQFINAFVQGSTNRLLGENPNLLQLDFGDVNSSTFVFDFFGDQSFFIISVPGHTRGSLAFFIPSKDGGHLVLGDTCHTRFGWLENVIPGTFTTDPKLNRLSLDTLKGIATYQKTKYIYPGHQERIISKESK</sequence>
<keyword evidence="5" id="KW-0862">Zinc</keyword>
<evidence type="ECO:0000313" key="9">
    <source>
        <dbReference type="Proteomes" id="UP000297352"/>
    </source>
</evidence>
<name>A0A5F2AE91_9LEPT</name>
<dbReference type="Pfam" id="PF00753">
    <property type="entry name" value="Lactamase_B"/>
    <property type="match status" value="1"/>
</dbReference>
<evidence type="ECO:0000256" key="4">
    <source>
        <dbReference type="ARBA" id="ARBA00022801"/>
    </source>
</evidence>
<organism evidence="7 10">
    <name type="scientific">Leptospira levettii</name>
    <dbReference type="NCBI Taxonomy" id="2023178"/>
    <lineage>
        <taxon>Bacteria</taxon>
        <taxon>Pseudomonadati</taxon>
        <taxon>Spirochaetota</taxon>
        <taxon>Spirochaetia</taxon>
        <taxon>Leptospirales</taxon>
        <taxon>Leptospiraceae</taxon>
        <taxon>Leptospira</taxon>
    </lineage>
</organism>
<evidence type="ECO:0000313" key="8">
    <source>
        <dbReference type="EMBL" id="TGL66542.1"/>
    </source>
</evidence>
<keyword evidence="4" id="KW-0378">Hydrolase</keyword>
<comment type="similarity">
    <text evidence="2">Belongs to the metallo-beta-lactamase superfamily.</text>
</comment>
<dbReference type="EMBL" id="JAMQQD010000002">
    <property type="protein sequence ID" value="MCW7515171.1"/>
    <property type="molecule type" value="Genomic_DNA"/>
</dbReference>
<proteinExistence type="inferred from homology"/>
<evidence type="ECO:0000313" key="7">
    <source>
        <dbReference type="EMBL" id="MCW7515171.1"/>
    </source>
</evidence>
<evidence type="ECO:0000256" key="1">
    <source>
        <dbReference type="ARBA" id="ARBA00001947"/>
    </source>
</evidence>
<evidence type="ECO:0000259" key="6">
    <source>
        <dbReference type="SMART" id="SM00849"/>
    </source>
</evidence>
<comment type="caution">
    <text evidence="7">The sequence shown here is derived from an EMBL/GenBank/DDBJ whole genome shotgun (WGS) entry which is preliminary data.</text>
</comment>
<dbReference type="InterPro" id="IPR001279">
    <property type="entry name" value="Metallo-B-lactamas"/>
</dbReference>
<dbReference type="Gene3D" id="3.60.15.10">
    <property type="entry name" value="Ribonuclease Z/Hydroxyacylglutathione hydrolase-like"/>
    <property type="match status" value="1"/>
</dbReference>